<keyword evidence="2" id="KW-1185">Reference proteome</keyword>
<gene>
    <name evidence="1" type="ORF">MQE35_18235</name>
</gene>
<dbReference type="InterPro" id="IPR022385">
    <property type="entry name" value="Rhs_assc_core"/>
</dbReference>
<dbReference type="RefSeq" id="WP_255843295.1">
    <property type="nucleotide sequence ID" value="NZ_CP094358.1"/>
</dbReference>
<evidence type="ECO:0008006" key="3">
    <source>
        <dbReference type="Google" id="ProtNLM"/>
    </source>
</evidence>
<dbReference type="Gene3D" id="2.180.10.10">
    <property type="entry name" value="RHS repeat-associated core"/>
    <property type="match status" value="1"/>
</dbReference>
<dbReference type="EMBL" id="CP094358">
    <property type="protein sequence ID" value="UOB17666.1"/>
    <property type="molecule type" value="Genomic_DNA"/>
</dbReference>
<evidence type="ECO:0000313" key="1">
    <source>
        <dbReference type="EMBL" id="UOB17666.1"/>
    </source>
</evidence>
<dbReference type="KEGG" id="fbm:MQE35_18235"/>
<reference evidence="1" key="1">
    <citation type="submission" date="2022-03" db="EMBL/GenBank/DDBJ databases">
        <title>Description of Abyssus ytuae gen. nov., sp. nov., a novel member of the family Flavobacteriaceae isolated from the sediment of Mariana Trench.</title>
        <authorList>
            <person name="Zhang J."/>
            <person name="Xu X."/>
        </authorList>
    </citation>
    <scope>NUCLEOTIDE SEQUENCE</scope>
    <source>
        <strain evidence="1">MT3330</strain>
    </source>
</reference>
<dbReference type="PANTHER" id="PTHR32305">
    <property type="match status" value="1"/>
</dbReference>
<protein>
    <recommendedName>
        <fullName evidence="3">RHS repeat-associated core domain-containing protein</fullName>
    </recommendedName>
</protein>
<name>A0A9E7CT83_9FLAO</name>
<dbReference type="PANTHER" id="PTHR32305:SF15">
    <property type="entry name" value="PROTEIN RHSA-RELATED"/>
    <property type="match status" value="1"/>
</dbReference>
<proteinExistence type="predicted"/>
<dbReference type="AlphaFoldDB" id="A0A9E7CT83"/>
<evidence type="ECO:0000313" key="2">
    <source>
        <dbReference type="Proteomes" id="UP000831290"/>
    </source>
</evidence>
<accession>A0A9E7CT83</accession>
<dbReference type="InterPro" id="IPR050708">
    <property type="entry name" value="T6SS_VgrG/RHS"/>
</dbReference>
<sequence length="383" mass="42886">MPAQVFFLYFPIQGKKAISCKLPAHNKTVNTIYSFKDGTNTGNDYTYDENGNLISDANKGITNIAYNHLNLPTQVSFASGSIQYIYSADGVKQKKVVSTGTETLYAGNYIYQGATGNAQLQFFNHPEGYVMSDNNGGYDYVYQYKDHLGNVRLSYADLDNNGAIDASTEILDEKNYYPGGLQHQGYNTVVNGTYHPYGFNGKEENNELGLNTLDFGARNYDPALMRWMNIDNHADSYFDYLPYNYAINNPVNVIDPDGNDIYILIWFSTDKNGGETGHAGIAIDNYKTQNKKDANGNDVLDANGNVVTEQVADGTYTYYDLWPKDPVGKTEMQDDVSPGYSEGIQINSLSDLTNTDVTYPSKWKCAYRRQVSRWNCTDIYFGC</sequence>
<dbReference type="Proteomes" id="UP000831290">
    <property type="component" value="Chromosome"/>
</dbReference>
<organism evidence="1 2">
    <name type="scientific">Abyssalbus ytuae</name>
    <dbReference type="NCBI Taxonomy" id="2926907"/>
    <lineage>
        <taxon>Bacteria</taxon>
        <taxon>Pseudomonadati</taxon>
        <taxon>Bacteroidota</taxon>
        <taxon>Flavobacteriia</taxon>
        <taxon>Flavobacteriales</taxon>
        <taxon>Flavobacteriaceae</taxon>
        <taxon>Abyssalbus</taxon>
    </lineage>
</organism>
<dbReference type="NCBIfam" id="TIGR03696">
    <property type="entry name" value="Rhs_assc_core"/>
    <property type="match status" value="1"/>
</dbReference>